<evidence type="ECO:0000313" key="4">
    <source>
        <dbReference type="Proteomes" id="UP000030689"/>
    </source>
</evidence>
<keyword evidence="1" id="KW-0520">NAD</keyword>
<dbReference type="KEGG" id="eus:EUTSA_v10024080mg"/>
<accession>V4JVL9</accession>
<dbReference type="PANTHER" id="PTHR32009:SF109">
    <property type="entry name" value="TOLL-INTERLEUKIN-RESISTANCE (TIR) DOMAIN FAMILY PROTEIN"/>
    <property type="match status" value="1"/>
</dbReference>
<dbReference type="InterPro" id="IPR035897">
    <property type="entry name" value="Toll_tir_struct_dom_sf"/>
</dbReference>
<dbReference type="OMA" id="IWIELEQ"/>
<proteinExistence type="predicted"/>
<evidence type="ECO:0000256" key="1">
    <source>
        <dbReference type="ARBA" id="ARBA00023027"/>
    </source>
</evidence>
<gene>
    <name evidence="3" type="ORF">EUTSA_v10024080mg</name>
</gene>
<dbReference type="Gramene" id="ESQ29460">
    <property type="protein sequence ID" value="ESQ29460"/>
    <property type="gene ID" value="EUTSA_v10024080mg"/>
</dbReference>
<dbReference type="SMART" id="SM00255">
    <property type="entry name" value="TIR"/>
    <property type="match status" value="1"/>
</dbReference>
<dbReference type="AlphaFoldDB" id="V4JVL9"/>
<evidence type="ECO:0000259" key="2">
    <source>
        <dbReference type="PROSITE" id="PS50104"/>
    </source>
</evidence>
<reference evidence="3 4" key="1">
    <citation type="journal article" date="2013" name="Front. Plant Sci.">
        <title>The Reference Genome of the Halophytic Plant Eutrema salsugineum.</title>
        <authorList>
            <person name="Yang R."/>
            <person name="Jarvis D.E."/>
            <person name="Chen H."/>
            <person name="Beilstein M.A."/>
            <person name="Grimwood J."/>
            <person name="Jenkins J."/>
            <person name="Shu S."/>
            <person name="Prochnik S."/>
            <person name="Xin M."/>
            <person name="Ma C."/>
            <person name="Schmutz J."/>
            <person name="Wing R.A."/>
            <person name="Mitchell-Olds T."/>
            <person name="Schumaker K.S."/>
            <person name="Wang X."/>
        </authorList>
    </citation>
    <scope>NUCLEOTIDE SEQUENCE [LARGE SCALE GENOMIC DNA]</scope>
</reference>
<dbReference type="Proteomes" id="UP000030689">
    <property type="component" value="Unassembled WGS sequence"/>
</dbReference>
<dbReference type="EMBL" id="KI517881">
    <property type="protein sequence ID" value="ESQ29460.1"/>
    <property type="molecule type" value="Genomic_DNA"/>
</dbReference>
<dbReference type="Pfam" id="PF01582">
    <property type="entry name" value="TIR"/>
    <property type="match status" value="1"/>
</dbReference>
<dbReference type="PANTHER" id="PTHR32009">
    <property type="entry name" value="TMV RESISTANCE PROTEIN N-LIKE"/>
    <property type="match status" value="1"/>
</dbReference>
<keyword evidence="4" id="KW-1185">Reference proteome</keyword>
<sequence length="164" mass="19264">MFINFRGDELRKGFVGFLVEALKREKVNVFVDDHELRGRELDHLFIRIENPKVAQTIFSERYTQSIWCLDELIKIKERMNQGNLQVIPIFYKVSSEDVKRLKGQLPGSEASEIYFVKVIVEEVKKVLTNISREENRGWPVTKNREMQELVDINYVEATATEEEV</sequence>
<dbReference type="PROSITE" id="PS50104">
    <property type="entry name" value="TIR"/>
    <property type="match status" value="1"/>
</dbReference>
<dbReference type="STRING" id="72664.V4JVL9"/>
<dbReference type="SUPFAM" id="SSF52200">
    <property type="entry name" value="Toll/Interleukin receptor TIR domain"/>
    <property type="match status" value="1"/>
</dbReference>
<organism evidence="3 4">
    <name type="scientific">Eutrema salsugineum</name>
    <name type="common">Saltwater cress</name>
    <name type="synonym">Sisymbrium salsugineum</name>
    <dbReference type="NCBI Taxonomy" id="72664"/>
    <lineage>
        <taxon>Eukaryota</taxon>
        <taxon>Viridiplantae</taxon>
        <taxon>Streptophyta</taxon>
        <taxon>Embryophyta</taxon>
        <taxon>Tracheophyta</taxon>
        <taxon>Spermatophyta</taxon>
        <taxon>Magnoliopsida</taxon>
        <taxon>eudicotyledons</taxon>
        <taxon>Gunneridae</taxon>
        <taxon>Pentapetalae</taxon>
        <taxon>rosids</taxon>
        <taxon>malvids</taxon>
        <taxon>Brassicales</taxon>
        <taxon>Brassicaceae</taxon>
        <taxon>Eutremeae</taxon>
        <taxon>Eutrema</taxon>
    </lineage>
</organism>
<dbReference type="InterPro" id="IPR000157">
    <property type="entry name" value="TIR_dom"/>
</dbReference>
<feature type="non-terminal residue" evidence="3">
    <location>
        <position position="164"/>
    </location>
</feature>
<protein>
    <recommendedName>
        <fullName evidence="2">TIR domain-containing protein</fullName>
    </recommendedName>
</protein>
<dbReference type="GO" id="GO:0007165">
    <property type="term" value="P:signal transduction"/>
    <property type="evidence" value="ECO:0007669"/>
    <property type="project" value="InterPro"/>
</dbReference>
<evidence type="ECO:0000313" key="3">
    <source>
        <dbReference type="EMBL" id="ESQ29460.1"/>
    </source>
</evidence>
<name>V4JVL9_EUTSA</name>
<dbReference type="Gene3D" id="3.40.50.10140">
    <property type="entry name" value="Toll/interleukin-1 receptor homology (TIR) domain"/>
    <property type="match status" value="1"/>
</dbReference>
<feature type="domain" description="TIR" evidence="2">
    <location>
        <begin position="1"/>
        <end position="127"/>
    </location>
</feature>